<organism evidence="4 5">
    <name type="scientific">Subtercola lobariae</name>
    <dbReference type="NCBI Taxonomy" id="1588641"/>
    <lineage>
        <taxon>Bacteria</taxon>
        <taxon>Bacillati</taxon>
        <taxon>Actinomycetota</taxon>
        <taxon>Actinomycetes</taxon>
        <taxon>Micrococcales</taxon>
        <taxon>Microbacteriaceae</taxon>
        <taxon>Subtercola</taxon>
    </lineage>
</organism>
<dbReference type="Proteomes" id="UP000598775">
    <property type="component" value="Unassembled WGS sequence"/>
</dbReference>
<dbReference type="SUPFAM" id="SSF46689">
    <property type="entry name" value="Homeodomain-like"/>
    <property type="match status" value="1"/>
</dbReference>
<evidence type="ECO:0000256" key="1">
    <source>
        <dbReference type="ARBA" id="ARBA00023125"/>
    </source>
</evidence>
<feature type="DNA-binding region" description="H-T-H motif" evidence="2">
    <location>
        <begin position="11"/>
        <end position="30"/>
    </location>
</feature>
<dbReference type="PROSITE" id="PS50977">
    <property type="entry name" value="HTH_TETR_2"/>
    <property type="match status" value="1"/>
</dbReference>
<evidence type="ECO:0000259" key="3">
    <source>
        <dbReference type="PROSITE" id="PS50977"/>
    </source>
</evidence>
<dbReference type="InterPro" id="IPR036271">
    <property type="entry name" value="Tet_transcr_reg_TetR-rel_C_sf"/>
</dbReference>
<dbReference type="EMBL" id="BMGP01000004">
    <property type="protein sequence ID" value="GGF31102.1"/>
    <property type="molecule type" value="Genomic_DNA"/>
</dbReference>
<accession>A0A917BAH9</accession>
<dbReference type="SUPFAM" id="SSF48498">
    <property type="entry name" value="Tetracyclin repressor-like, C-terminal domain"/>
    <property type="match status" value="1"/>
</dbReference>
<name>A0A917BAH9_9MICO</name>
<dbReference type="InterPro" id="IPR009057">
    <property type="entry name" value="Homeodomain-like_sf"/>
</dbReference>
<gene>
    <name evidence="4" type="primary">ethR</name>
    <name evidence="4" type="ORF">GCM10011399_25390</name>
</gene>
<dbReference type="Pfam" id="PF00440">
    <property type="entry name" value="TetR_N"/>
    <property type="match status" value="1"/>
</dbReference>
<dbReference type="AlphaFoldDB" id="A0A917BAH9"/>
<dbReference type="Gene3D" id="1.10.357.10">
    <property type="entry name" value="Tetracycline Repressor, domain 2"/>
    <property type="match status" value="1"/>
</dbReference>
<evidence type="ECO:0000313" key="4">
    <source>
        <dbReference type="EMBL" id="GGF31102.1"/>
    </source>
</evidence>
<dbReference type="GO" id="GO:0000976">
    <property type="term" value="F:transcription cis-regulatory region binding"/>
    <property type="evidence" value="ECO:0007669"/>
    <property type="project" value="TreeGrafter"/>
</dbReference>
<dbReference type="Gene3D" id="1.10.10.60">
    <property type="entry name" value="Homeodomain-like"/>
    <property type="match status" value="1"/>
</dbReference>
<dbReference type="InterPro" id="IPR050109">
    <property type="entry name" value="HTH-type_TetR-like_transc_reg"/>
</dbReference>
<proteinExistence type="predicted"/>
<protein>
    <submittedName>
        <fullName evidence="4">HTH-type transcriptional regulator EthR</fullName>
    </submittedName>
</protein>
<evidence type="ECO:0000256" key="2">
    <source>
        <dbReference type="PROSITE-ProRule" id="PRU00335"/>
    </source>
</evidence>
<reference evidence="4 5" key="1">
    <citation type="journal article" date="2014" name="Int. J. Syst. Evol. Microbiol.">
        <title>Complete genome sequence of Corynebacterium casei LMG S-19264T (=DSM 44701T), isolated from a smear-ripened cheese.</title>
        <authorList>
            <consortium name="US DOE Joint Genome Institute (JGI-PGF)"/>
            <person name="Walter F."/>
            <person name="Albersmeier A."/>
            <person name="Kalinowski J."/>
            <person name="Ruckert C."/>
        </authorList>
    </citation>
    <scope>NUCLEOTIDE SEQUENCE [LARGE SCALE GENOMIC DNA]</scope>
    <source>
        <strain evidence="4 5">CGMCC 1.12976</strain>
    </source>
</reference>
<dbReference type="InterPro" id="IPR049397">
    <property type="entry name" value="EthR_C"/>
</dbReference>
<keyword evidence="1 2" id="KW-0238">DNA-binding</keyword>
<dbReference type="PANTHER" id="PTHR30055:SF184">
    <property type="entry name" value="HTH-TYPE TRANSCRIPTIONAL REGULATOR ETHR"/>
    <property type="match status" value="1"/>
</dbReference>
<comment type="caution">
    <text evidence="4">The sequence shown here is derived from an EMBL/GenBank/DDBJ whole genome shotgun (WGS) entry which is preliminary data.</text>
</comment>
<keyword evidence="5" id="KW-1185">Reference proteome</keyword>
<sequence length="177" mass="19481">MLGERPLEDISIEELATGAGISRPTFYFYFSSKDDVLLALLDQVISQVEHRVAALPRDFDVDPEAAWRRSIAVFVEVFTEHRAVSAAAITGRVRNAEVHDLWAKSMQTWVGYSTEVILAERARGAAPEGVDAGELATALNLMNERVLGAAFTGETPAIDHSHVLDVLSGIWIRSIYQ</sequence>
<evidence type="ECO:0000313" key="5">
    <source>
        <dbReference type="Proteomes" id="UP000598775"/>
    </source>
</evidence>
<dbReference type="InterPro" id="IPR001647">
    <property type="entry name" value="HTH_TetR"/>
</dbReference>
<feature type="domain" description="HTH tetR-type" evidence="3">
    <location>
        <begin position="1"/>
        <end position="48"/>
    </location>
</feature>
<dbReference type="PANTHER" id="PTHR30055">
    <property type="entry name" value="HTH-TYPE TRANSCRIPTIONAL REGULATOR RUTR"/>
    <property type="match status" value="1"/>
</dbReference>
<dbReference type="GO" id="GO:0003700">
    <property type="term" value="F:DNA-binding transcription factor activity"/>
    <property type="evidence" value="ECO:0007669"/>
    <property type="project" value="TreeGrafter"/>
</dbReference>
<dbReference type="Pfam" id="PF21313">
    <property type="entry name" value="EthR_C"/>
    <property type="match status" value="1"/>
</dbReference>